<accession>A0A329RMY6</accession>
<dbReference type="VEuPathDB" id="FungiDB:PC110_g18547"/>
<name>A0A329RMY6_9STRA</name>
<comment type="domain">
    <text evidence="5">The RxLR-dEER motif acts to carry the protein into the host cell cytoplasm through binding to cell surface phosphatidylinositol-3-phosphate.</text>
</comment>
<organism evidence="9 10">
    <name type="scientific">Phytophthora cactorum</name>
    <dbReference type="NCBI Taxonomy" id="29920"/>
    <lineage>
        <taxon>Eukaryota</taxon>
        <taxon>Sar</taxon>
        <taxon>Stramenopiles</taxon>
        <taxon>Oomycota</taxon>
        <taxon>Peronosporomycetes</taxon>
        <taxon>Peronosporales</taxon>
        <taxon>Peronosporaceae</taxon>
        <taxon>Phytophthora</taxon>
    </lineage>
</organism>
<sequence>MRFYAVLLATVIVFATTYAALTYAKVTTPSFPPESLSDNYHDAPAARVLRTHRTQDGEEREIRPLFVSKLVERIVSPKTGVAKKLALVEKLKVQQWLKRHKTPGYVFKKLVDKTRFSPTQSSIFTLPLSTATTTKTPQRS</sequence>
<reference evidence="8" key="3">
    <citation type="submission" date="2021-01" db="EMBL/GenBank/DDBJ databases">
        <title>Phytophthora aleatoria, a newly-described species from Pinus radiata is distinct from Phytophthora cactorum isolates based on comparative genomics.</title>
        <authorList>
            <person name="Mcdougal R."/>
            <person name="Panda P."/>
            <person name="Williams N."/>
            <person name="Studholme D.J."/>
        </authorList>
    </citation>
    <scope>NUCLEOTIDE SEQUENCE</scope>
    <source>
        <strain evidence="8">NZFS 3830</strain>
    </source>
</reference>
<evidence type="ECO:0000256" key="2">
    <source>
        <dbReference type="ARBA" id="ARBA00010400"/>
    </source>
</evidence>
<evidence type="ECO:0000313" key="9">
    <source>
        <dbReference type="EMBL" id="RAW25036.1"/>
    </source>
</evidence>
<evidence type="ECO:0000313" key="10">
    <source>
        <dbReference type="Proteomes" id="UP000251314"/>
    </source>
</evidence>
<reference evidence="9 10" key="1">
    <citation type="submission" date="2018-01" db="EMBL/GenBank/DDBJ databases">
        <title>Draft genome of the strawberry crown rot pathogen Phytophthora cactorum.</title>
        <authorList>
            <person name="Armitage A.D."/>
            <person name="Lysoe E."/>
            <person name="Nellist C.F."/>
            <person name="Harrison R.J."/>
            <person name="Brurberg M.B."/>
        </authorList>
    </citation>
    <scope>NUCLEOTIDE SEQUENCE [LARGE SCALE GENOMIC DNA]</scope>
    <source>
        <strain evidence="9 10">10300</strain>
    </source>
</reference>
<evidence type="ECO:0000313" key="7">
    <source>
        <dbReference type="EMBL" id="KAG2968248.1"/>
    </source>
</evidence>
<dbReference type="Proteomes" id="UP000688947">
    <property type="component" value="Unassembled WGS sequence"/>
</dbReference>
<dbReference type="Proteomes" id="UP000697107">
    <property type="component" value="Unassembled WGS sequence"/>
</dbReference>
<dbReference type="Pfam" id="PF16810">
    <property type="entry name" value="RXLR"/>
    <property type="match status" value="1"/>
</dbReference>
<evidence type="ECO:0000313" key="8">
    <source>
        <dbReference type="EMBL" id="KAG6958619.1"/>
    </source>
</evidence>
<comment type="caution">
    <text evidence="9">The sequence shown here is derived from an EMBL/GenBank/DDBJ whole genome shotgun (WGS) entry which is preliminary data.</text>
</comment>
<keyword evidence="3 5" id="KW-0964">Secreted</keyword>
<dbReference type="InterPro" id="IPR031825">
    <property type="entry name" value="RXLR"/>
</dbReference>
<dbReference type="OrthoDB" id="10312944at2759"/>
<reference evidence="6" key="2">
    <citation type="submission" date="2018-10" db="EMBL/GenBank/DDBJ databases">
        <title>Effector identification in a new, highly contiguous assembly of the strawberry crown rot pathogen Phytophthora cactorum.</title>
        <authorList>
            <person name="Armitage A.D."/>
            <person name="Nellist C.F."/>
            <person name="Bates H."/>
            <person name="Vickerstaff R.J."/>
            <person name="Harrison R.J."/>
        </authorList>
    </citation>
    <scope>NUCLEOTIDE SEQUENCE</scope>
    <source>
        <strain evidence="6">4032</strain>
        <strain evidence="7">P415</strain>
    </source>
</reference>
<evidence type="ECO:0000256" key="1">
    <source>
        <dbReference type="ARBA" id="ARBA00004613"/>
    </source>
</evidence>
<evidence type="ECO:0000256" key="4">
    <source>
        <dbReference type="ARBA" id="ARBA00022729"/>
    </source>
</evidence>
<keyword evidence="10" id="KW-1185">Reference proteome</keyword>
<dbReference type="EMBL" id="JAENGZ010000478">
    <property type="protein sequence ID" value="KAG6958619.1"/>
    <property type="molecule type" value="Genomic_DNA"/>
</dbReference>
<comment type="similarity">
    <text evidence="2 5">Belongs to the RxLR effector family.</text>
</comment>
<comment type="subcellular location">
    <subcellularLocation>
        <location evidence="1 5">Secreted</location>
    </subcellularLocation>
</comment>
<evidence type="ECO:0000256" key="5">
    <source>
        <dbReference type="RuleBase" id="RU367124"/>
    </source>
</evidence>
<keyword evidence="4" id="KW-0732">Signal</keyword>
<dbReference type="Proteomes" id="UP000774804">
    <property type="component" value="Unassembled WGS sequence"/>
</dbReference>
<dbReference type="EMBL" id="RCML01000875">
    <property type="protein sequence ID" value="KAG2968248.1"/>
    <property type="molecule type" value="Genomic_DNA"/>
</dbReference>
<dbReference type="EMBL" id="RCMI01000165">
    <property type="protein sequence ID" value="KAG2928939.1"/>
    <property type="molecule type" value="Genomic_DNA"/>
</dbReference>
<evidence type="ECO:0000256" key="3">
    <source>
        <dbReference type="ARBA" id="ARBA00022525"/>
    </source>
</evidence>
<evidence type="ECO:0000313" key="6">
    <source>
        <dbReference type="EMBL" id="KAG2928939.1"/>
    </source>
</evidence>
<dbReference type="AlphaFoldDB" id="A0A329RMY6"/>
<proteinExistence type="inferred from homology"/>
<dbReference type="EMBL" id="MJFZ01000801">
    <property type="protein sequence ID" value="RAW25036.1"/>
    <property type="molecule type" value="Genomic_DNA"/>
</dbReference>
<comment type="function">
    <text evidence="5">Effector that suppresses plant defense responses during pathogen infection.</text>
</comment>
<dbReference type="Proteomes" id="UP000251314">
    <property type="component" value="Unassembled WGS sequence"/>
</dbReference>
<gene>
    <name evidence="8" type="ORF">JG687_00009288</name>
    <name evidence="9" type="ORF">PC110_g18547</name>
    <name evidence="6" type="ORF">PC115_g7073</name>
    <name evidence="7" type="ORF">PC118_g18122</name>
</gene>
<protein>
    <recommendedName>
        <fullName evidence="5">RxLR effector protein</fullName>
    </recommendedName>
</protein>